<reference evidence="1" key="2">
    <citation type="submission" date="2021-04" db="EMBL/GenBank/DDBJ databases">
        <authorList>
            <person name="Gilroy R."/>
        </authorList>
    </citation>
    <scope>NUCLEOTIDE SEQUENCE</scope>
    <source>
        <strain evidence="1">ChiGjej1B1-14440</strain>
    </source>
</reference>
<dbReference type="EMBL" id="DXET01000019">
    <property type="protein sequence ID" value="HIX80475.1"/>
    <property type="molecule type" value="Genomic_DNA"/>
</dbReference>
<dbReference type="AlphaFoldDB" id="A0A9D1XJQ9"/>
<dbReference type="Proteomes" id="UP000886724">
    <property type="component" value="Unassembled WGS sequence"/>
</dbReference>
<accession>A0A9D1XJQ9</accession>
<sequence length="143" mass="16814">MTPHIIEDIPAWNASQYKSQYFRKVSTGTEYVLCLISAAEYLGLCNWTTEPQIYVLSKDECKKNHIQIAFKNGLYYTTVNQTINDLLSDDTIDEQVILEVLADQYYKNNYADLIIRPENQDAFWHFKPFAEKYYTDEIEVFKS</sequence>
<gene>
    <name evidence="1" type="ORF">H9980_00660</name>
</gene>
<reference evidence="1" key="1">
    <citation type="journal article" date="2021" name="PeerJ">
        <title>Extensive microbial diversity within the chicken gut microbiome revealed by metagenomics and culture.</title>
        <authorList>
            <person name="Gilroy R."/>
            <person name="Ravi A."/>
            <person name="Getino M."/>
            <person name="Pursley I."/>
            <person name="Horton D.L."/>
            <person name="Alikhan N.F."/>
            <person name="Baker D."/>
            <person name="Gharbi K."/>
            <person name="Hall N."/>
            <person name="Watson M."/>
            <person name="Adriaenssens E.M."/>
            <person name="Foster-Nyarko E."/>
            <person name="Jarju S."/>
            <person name="Secka A."/>
            <person name="Antonio M."/>
            <person name="Oren A."/>
            <person name="Chaudhuri R.R."/>
            <person name="La Ragione R."/>
            <person name="Hildebrand F."/>
            <person name="Pallen M.J."/>
        </authorList>
    </citation>
    <scope>NUCLEOTIDE SEQUENCE</scope>
    <source>
        <strain evidence="1">ChiGjej1B1-14440</strain>
    </source>
</reference>
<organism evidence="1 2">
    <name type="scientific">Candidatus Erysipelatoclostridium merdavium</name>
    <dbReference type="NCBI Taxonomy" id="2838566"/>
    <lineage>
        <taxon>Bacteria</taxon>
        <taxon>Bacillati</taxon>
        <taxon>Bacillota</taxon>
        <taxon>Erysipelotrichia</taxon>
        <taxon>Erysipelotrichales</taxon>
        <taxon>Erysipelotrichales incertae sedis</taxon>
    </lineage>
</organism>
<evidence type="ECO:0000313" key="2">
    <source>
        <dbReference type="Proteomes" id="UP000886724"/>
    </source>
</evidence>
<proteinExistence type="predicted"/>
<comment type="caution">
    <text evidence="1">The sequence shown here is derived from an EMBL/GenBank/DDBJ whole genome shotgun (WGS) entry which is preliminary data.</text>
</comment>
<name>A0A9D1XJQ9_9FIRM</name>
<protein>
    <submittedName>
        <fullName evidence="1">Uncharacterized protein</fullName>
    </submittedName>
</protein>
<evidence type="ECO:0000313" key="1">
    <source>
        <dbReference type="EMBL" id="HIX80475.1"/>
    </source>
</evidence>